<dbReference type="AlphaFoldDB" id="A0A381V4H3"/>
<sequence length="71" mass="8360">MPPVKFGKTSKQYDRMTKKTTLVYDYMKNKSNADLLEAYNKDGIKPKLKAKVRVEIERRNKLGLSRIIFHD</sequence>
<reference evidence="1" key="1">
    <citation type="submission" date="2018-05" db="EMBL/GenBank/DDBJ databases">
        <authorList>
            <person name="Lanie J.A."/>
            <person name="Ng W.-L."/>
            <person name="Kazmierczak K.M."/>
            <person name="Andrzejewski T.M."/>
            <person name="Davidsen T.M."/>
            <person name="Wayne K.J."/>
            <person name="Tettelin H."/>
            <person name="Glass J.I."/>
            <person name="Rusch D."/>
            <person name="Podicherti R."/>
            <person name="Tsui H.-C.T."/>
            <person name="Winkler M.E."/>
        </authorList>
    </citation>
    <scope>NUCLEOTIDE SEQUENCE</scope>
</reference>
<accession>A0A381V4H3</accession>
<proteinExistence type="predicted"/>
<protein>
    <submittedName>
        <fullName evidence="1">Uncharacterized protein</fullName>
    </submittedName>
</protein>
<evidence type="ECO:0000313" key="1">
    <source>
        <dbReference type="EMBL" id="SVA35265.1"/>
    </source>
</evidence>
<organism evidence="1">
    <name type="scientific">marine metagenome</name>
    <dbReference type="NCBI Taxonomy" id="408172"/>
    <lineage>
        <taxon>unclassified sequences</taxon>
        <taxon>metagenomes</taxon>
        <taxon>ecological metagenomes</taxon>
    </lineage>
</organism>
<name>A0A381V4H3_9ZZZZ</name>
<dbReference type="EMBL" id="UINC01007828">
    <property type="protein sequence ID" value="SVA35265.1"/>
    <property type="molecule type" value="Genomic_DNA"/>
</dbReference>
<gene>
    <name evidence="1" type="ORF">METZ01_LOCUS88119</name>
</gene>